<proteinExistence type="inferred from homology"/>
<dbReference type="Proteomes" id="UP000316621">
    <property type="component" value="Chromosome 1"/>
</dbReference>
<keyword evidence="4" id="KW-0732">Signal</keyword>
<feature type="chain" id="PRO_5021378536" description="Thaumatin-like protein" evidence="4">
    <location>
        <begin position="26"/>
        <end position="251"/>
    </location>
</feature>
<feature type="disulfide bond" evidence="3">
    <location>
        <begin position="82"/>
        <end position="92"/>
    </location>
</feature>
<evidence type="ECO:0000313" key="6">
    <source>
        <dbReference type="Proteomes" id="UP000316621"/>
    </source>
</evidence>
<gene>
    <name evidence="5" type="ORF">C5167_038469</name>
</gene>
<evidence type="ECO:0000313" key="5">
    <source>
        <dbReference type="EMBL" id="RZC45515.1"/>
    </source>
</evidence>
<feature type="disulfide bond" evidence="3">
    <location>
        <begin position="153"/>
        <end position="235"/>
    </location>
</feature>
<evidence type="ECO:0000256" key="1">
    <source>
        <dbReference type="ARBA" id="ARBA00010607"/>
    </source>
</evidence>
<feature type="disulfide bond" evidence="3">
    <location>
        <begin position="166"/>
        <end position="181"/>
    </location>
</feature>
<dbReference type="SMART" id="SM00205">
    <property type="entry name" value="THN"/>
    <property type="match status" value="1"/>
</dbReference>
<feature type="disulfide bond" evidence="3">
    <location>
        <begin position="97"/>
        <end position="103"/>
    </location>
</feature>
<dbReference type="Pfam" id="PF00314">
    <property type="entry name" value="Thaumatin"/>
    <property type="match status" value="1"/>
</dbReference>
<reference evidence="5 6" key="1">
    <citation type="journal article" date="2018" name="Science">
        <title>The opium poppy genome and morphinan production.</title>
        <authorList>
            <person name="Guo L."/>
            <person name="Winzer T."/>
            <person name="Yang X."/>
            <person name="Li Y."/>
            <person name="Ning Z."/>
            <person name="He Z."/>
            <person name="Teodor R."/>
            <person name="Lu Y."/>
            <person name="Bowser T.A."/>
            <person name="Graham I.A."/>
            <person name="Ye K."/>
        </authorList>
    </citation>
    <scope>NUCLEOTIDE SEQUENCE [LARGE SCALE GENOMIC DNA]</scope>
    <source>
        <strain evidence="6">cv. HN1</strain>
        <tissue evidence="5">Leaves</tissue>
    </source>
</reference>
<dbReference type="InterPro" id="IPR037176">
    <property type="entry name" value="Osmotin/thaumatin-like_sf"/>
</dbReference>
<dbReference type="OMA" id="FGDCKYA"/>
<comment type="similarity">
    <text evidence="1">Belongs to the thaumatin family.</text>
</comment>
<dbReference type="FunFam" id="2.60.110.10:FF:000002">
    <property type="entry name" value="Thaumatin-like protein 1a"/>
    <property type="match status" value="1"/>
</dbReference>
<dbReference type="PROSITE" id="PS51367">
    <property type="entry name" value="THAUMATIN_2"/>
    <property type="match status" value="1"/>
</dbReference>
<evidence type="ECO:0000256" key="3">
    <source>
        <dbReference type="PIRSR" id="PIRSR002703-1"/>
    </source>
</evidence>
<dbReference type="PANTHER" id="PTHR31048">
    <property type="entry name" value="OS03G0233200 PROTEIN"/>
    <property type="match status" value="1"/>
</dbReference>
<keyword evidence="6" id="KW-1185">Reference proteome</keyword>
<dbReference type="SUPFAM" id="SSF49870">
    <property type="entry name" value="Osmotin, thaumatin-like protein"/>
    <property type="match status" value="1"/>
</dbReference>
<dbReference type="InterPro" id="IPR001938">
    <property type="entry name" value="Thaumatin"/>
</dbReference>
<feature type="signal peptide" evidence="4">
    <location>
        <begin position="1"/>
        <end position="25"/>
    </location>
</feature>
<feature type="disulfide bond" evidence="3">
    <location>
        <begin position="195"/>
        <end position="205"/>
    </location>
</feature>
<dbReference type="PRINTS" id="PR00347">
    <property type="entry name" value="THAUMATIN"/>
</dbReference>
<evidence type="ECO:0000256" key="2">
    <source>
        <dbReference type="ARBA" id="ARBA00023157"/>
    </source>
</evidence>
<dbReference type="CDD" id="cd09218">
    <property type="entry name" value="TLP-PA"/>
    <property type="match status" value="1"/>
</dbReference>
<sequence length="251" mass="25633">MELLMGKISLISLFLVLLAGNGASATVFTLFNNCNHTIWPATLCGNGMNTLGDGGFVLTPGVSVPLPAPAGWSGRFWARTGCNFDDSGNGVCATGDCGAVLRCTGGGAVPSSLAEFTLGTAGTPNDKDFYDVSLVDGYNVGVGITSSGGTGDCRYAGCISDVNARCPAELQVVVDGTVVACKSACGAFNTEEYCCNGEHATPDKCGPTGYSTMFKTACPSAYSYAYDDASSTFTCSAGSDYLITFCPTASP</sequence>
<accession>A0A4Y7IDK6</accession>
<feature type="disulfide bond" evidence="3">
    <location>
        <begin position="185"/>
        <end position="194"/>
    </location>
</feature>
<dbReference type="EMBL" id="CM010715">
    <property type="protein sequence ID" value="RZC45515.1"/>
    <property type="molecule type" value="Genomic_DNA"/>
</dbReference>
<dbReference type="Gene3D" id="2.60.110.10">
    <property type="entry name" value="Thaumatin"/>
    <property type="match status" value="1"/>
</dbReference>
<dbReference type="Gramene" id="RZC45515">
    <property type="protein sequence ID" value="RZC45515"/>
    <property type="gene ID" value="C5167_038469"/>
</dbReference>
<dbReference type="AlphaFoldDB" id="A0A4Y7IDK6"/>
<feature type="disulfide bond" evidence="3">
    <location>
        <begin position="158"/>
        <end position="218"/>
    </location>
</feature>
<dbReference type="OrthoDB" id="430315at2759"/>
<dbReference type="PIRSF" id="PIRSF002703">
    <property type="entry name" value="Thaumatin"/>
    <property type="match status" value="1"/>
</dbReference>
<protein>
    <recommendedName>
        <fullName evidence="7">Thaumatin-like protein</fullName>
    </recommendedName>
</protein>
<keyword evidence="2 3" id="KW-1015">Disulfide bond</keyword>
<organism evidence="5 6">
    <name type="scientific">Papaver somniferum</name>
    <name type="common">Opium poppy</name>
    <dbReference type="NCBI Taxonomy" id="3469"/>
    <lineage>
        <taxon>Eukaryota</taxon>
        <taxon>Viridiplantae</taxon>
        <taxon>Streptophyta</taxon>
        <taxon>Embryophyta</taxon>
        <taxon>Tracheophyta</taxon>
        <taxon>Spermatophyta</taxon>
        <taxon>Magnoliopsida</taxon>
        <taxon>Ranunculales</taxon>
        <taxon>Papaveraceae</taxon>
        <taxon>Papaveroideae</taxon>
        <taxon>Papaver</taxon>
    </lineage>
</organism>
<feature type="disulfide bond" evidence="3">
    <location>
        <begin position="34"/>
        <end position="246"/>
    </location>
</feature>
<evidence type="ECO:0008006" key="7">
    <source>
        <dbReference type="Google" id="ProtNLM"/>
    </source>
</evidence>
<name>A0A4Y7IDK6_PAPSO</name>
<evidence type="ECO:0000256" key="4">
    <source>
        <dbReference type="SAM" id="SignalP"/>
    </source>
</evidence>